<dbReference type="InterPro" id="IPR001347">
    <property type="entry name" value="SIS_dom"/>
</dbReference>
<dbReference type="SUPFAM" id="SSF53697">
    <property type="entry name" value="SIS domain"/>
    <property type="match status" value="1"/>
</dbReference>
<dbReference type="Gene3D" id="3.40.50.10490">
    <property type="entry name" value="Glucose-6-phosphate isomerase like protein, domain 1"/>
    <property type="match status" value="1"/>
</dbReference>
<dbReference type="Gene3D" id="1.10.10.10">
    <property type="entry name" value="Winged helix-like DNA-binding domain superfamily/Winged helix DNA-binding domain"/>
    <property type="match status" value="1"/>
</dbReference>
<keyword evidence="4" id="KW-0804">Transcription</keyword>
<dbReference type="PROSITE" id="PS51464">
    <property type="entry name" value="SIS"/>
    <property type="match status" value="1"/>
</dbReference>
<evidence type="ECO:0000313" key="7">
    <source>
        <dbReference type="EMBL" id="HBP32016.1"/>
    </source>
</evidence>
<evidence type="ECO:0000259" key="5">
    <source>
        <dbReference type="PROSITE" id="PS51071"/>
    </source>
</evidence>
<name>A0A356LM32_9BURK</name>
<dbReference type="GO" id="GO:0006096">
    <property type="term" value="P:glycolytic process"/>
    <property type="evidence" value="ECO:0007669"/>
    <property type="project" value="UniProtKB-KW"/>
</dbReference>
<keyword evidence="2" id="KW-0238">DNA-binding</keyword>
<sequence>MTAEKFLNALVSQYNDLPKQLKVIATFVESHQDEIPVLRVQDIAQACAVQSSAVVRFAQRFGFKGYSDMQSVFTDQLLTVIPKHQQYRERIRKELSDDTAHDSLTLTDKLVSSGIKSLEDLQGSLDQTILNDSATALAQARKIYIAGMGRSLPIASYLVYALQNLEREVVFLNGLGGVPEQYMRTMNSEDVLLAISFAPYAGETQNCLRHAKDSGAKIVLISDSALSPISHFTNLLLCSTDNQTLSFRTLTATTCLAQILFLSLAYKLETTEQVK</sequence>
<dbReference type="Pfam" id="PF01380">
    <property type="entry name" value="SIS"/>
    <property type="match status" value="1"/>
</dbReference>
<dbReference type="InterPro" id="IPR000281">
    <property type="entry name" value="HTH_RpiR"/>
</dbReference>
<feature type="domain" description="HTH rpiR-type" evidence="5">
    <location>
        <begin position="4"/>
        <end position="80"/>
    </location>
</feature>
<dbReference type="PANTHER" id="PTHR30514">
    <property type="entry name" value="GLUCOKINASE"/>
    <property type="match status" value="1"/>
</dbReference>
<proteinExistence type="predicted"/>
<dbReference type="InterPro" id="IPR009057">
    <property type="entry name" value="Homeodomain-like_sf"/>
</dbReference>
<dbReference type="InterPro" id="IPR047640">
    <property type="entry name" value="RpiR-like"/>
</dbReference>
<dbReference type="PROSITE" id="PS51071">
    <property type="entry name" value="HTH_RPIR"/>
    <property type="match status" value="1"/>
</dbReference>
<gene>
    <name evidence="7" type="ORF">DD666_21725</name>
</gene>
<dbReference type="CDD" id="cd05013">
    <property type="entry name" value="SIS_RpiR"/>
    <property type="match status" value="1"/>
</dbReference>
<dbReference type="InterPro" id="IPR036388">
    <property type="entry name" value="WH-like_DNA-bd_sf"/>
</dbReference>
<dbReference type="InterPro" id="IPR035472">
    <property type="entry name" value="RpiR-like_SIS"/>
</dbReference>
<dbReference type="GO" id="GO:0097367">
    <property type="term" value="F:carbohydrate derivative binding"/>
    <property type="evidence" value="ECO:0007669"/>
    <property type="project" value="InterPro"/>
</dbReference>
<comment type="caution">
    <text evidence="7">The sequence shown here is derived from an EMBL/GenBank/DDBJ whole genome shotgun (WGS) entry which is preliminary data.</text>
</comment>
<dbReference type="SUPFAM" id="SSF46689">
    <property type="entry name" value="Homeodomain-like"/>
    <property type="match status" value="1"/>
</dbReference>
<accession>A0A356LM32</accession>
<evidence type="ECO:0000313" key="8">
    <source>
        <dbReference type="Proteomes" id="UP000264036"/>
    </source>
</evidence>
<evidence type="ECO:0000259" key="6">
    <source>
        <dbReference type="PROSITE" id="PS51464"/>
    </source>
</evidence>
<dbReference type="EMBL" id="DOEK01000047">
    <property type="protein sequence ID" value="HBP32016.1"/>
    <property type="molecule type" value="Genomic_DNA"/>
</dbReference>
<evidence type="ECO:0000256" key="4">
    <source>
        <dbReference type="ARBA" id="ARBA00023163"/>
    </source>
</evidence>
<keyword evidence="3" id="KW-0324">Glycolysis</keyword>
<dbReference type="InterPro" id="IPR046348">
    <property type="entry name" value="SIS_dom_sf"/>
</dbReference>
<evidence type="ECO:0000256" key="2">
    <source>
        <dbReference type="ARBA" id="ARBA00023125"/>
    </source>
</evidence>
<dbReference type="Pfam" id="PF01418">
    <property type="entry name" value="HTH_6"/>
    <property type="match status" value="1"/>
</dbReference>
<dbReference type="GO" id="GO:0003700">
    <property type="term" value="F:DNA-binding transcription factor activity"/>
    <property type="evidence" value="ECO:0007669"/>
    <property type="project" value="InterPro"/>
</dbReference>
<organism evidence="7 8">
    <name type="scientific">Advenella kashmirensis</name>
    <dbReference type="NCBI Taxonomy" id="310575"/>
    <lineage>
        <taxon>Bacteria</taxon>
        <taxon>Pseudomonadati</taxon>
        <taxon>Pseudomonadota</taxon>
        <taxon>Betaproteobacteria</taxon>
        <taxon>Burkholderiales</taxon>
        <taxon>Alcaligenaceae</taxon>
    </lineage>
</organism>
<dbReference type="AlphaFoldDB" id="A0A356LM32"/>
<evidence type="ECO:0000256" key="1">
    <source>
        <dbReference type="ARBA" id="ARBA00023015"/>
    </source>
</evidence>
<reference evidence="7 8" key="1">
    <citation type="journal article" date="2018" name="Nat. Biotechnol.">
        <title>A standardized bacterial taxonomy based on genome phylogeny substantially revises the tree of life.</title>
        <authorList>
            <person name="Parks D.H."/>
            <person name="Chuvochina M."/>
            <person name="Waite D.W."/>
            <person name="Rinke C."/>
            <person name="Skarshewski A."/>
            <person name="Chaumeil P.A."/>
            <person name="Hugenholtz P."/>
        </authorList>
    </citation>
    <scope>NUCLEOTIDE SEQUENCE [LARGE SCALE GENOMIC DNA]</scope>
    <source>
        <strain evidence="7">UBA10707</strain>
    </source>
</reference>
<dbReference type="Proteomes" id="UP000264036">
    <property type="component" value="Unassembled WGS sequence"/>
</dbReference>
<protein>
    <submittedName>
        <fullName evidence="7">MurR/RpiR family transcriptional regulator</fullName>
    </submittedName>
</protein>
<evidence type="ECO:0000256" key="3">
    <source>
        <dbReference type="ARBA" id="ARBA00023152"/>
    </source>
</evidence>
<keyword evidence="1" id="KW-0805">Transcription regulation</keyword>
<dbReference type="GO" id="GO:0003677">
    <property type="term" value="F:DNA binding"/>
    <property type="evidence" value="ECO:0007669"/>
    <property type="project" value="UniProtKB-KW"/>
</dbReference>
<dbReference type="PANTHER" id="PTHR30514:SF20">
    <property type="entry name" value="TRANSCRIPTIONAL REGULATOR"/>
    <property type="match status" value="1"/>
</dbReference>
<feature type="domain" description="SIS" evidence="6">
    <location>
        <begin position="133"/>
        <end position="275"/>
    </location>
</feature>